<accession>L8WLS8</accession>
<dbReference type="InterPro" id="IPR001138">
    <property type="entry name" value="Zn2Cys6_DnaBD"/>
</dbReference>
<dbReference type="GO" id="GO:0008270">
    <property type="term" value="F:zinc ion binding"/>
    <property type="evidence" value="ECO:0007669"/>
    <property type="project" value="InterPro"/>
</dbReference>
<name>L8WLS8_THACA</name>
<feature type="region of interest" description="Disordered" evidence="2">
    <location>
        <begin position="44"/>
        <end position="112"/>
    </location>
</feature>
<feature type="domain" description="Zn(2)-C6 fungal-type" evidence="3">
    <location>
        <begin position="10"/>
        <end position="40"/>
    </location>
</feature>
<dbReference type="EMBL" id="AFRT01002763">
    <property type="protein sequence ID" value="ELU37269.1"/>
    <property type="molecule type" value="Genomic_DNA"/>
</dbReference>
<dbReference type="CDD" id="cd00067">
    <property type="entry name" value="GAL4"/>
    <property type="match status" value="1"/>
</dbReference>
<evidence type="ECO:0000256" key="2">
    <source>
        <dbReference type="SAM" id="MobiDB-lite"/>
    </source>
</evidence>
<dbReference type="SMART" id="SM00066">
    <property type="entry name" value="GAL4"/>
    <property type="match status" value="1"/>
</dbReference>
<dbReference type="GO" id="GO:0045944">
    <property type="term" value="P:positive regulation of transcription by RNA polymerase II"/>
    <property type="evidence" value="ECO:0007669"/>
    <property type="project" value="TreeGrafter"/>
</dbReference>
<sequence length="808" mass="89168">MLDIPMSAPRCKTCEASNKKCDGTRGPTGCRRCAQAGLECGGYSSERVPKPERGLRGKAPRSRQLVPSGIALSDPVLPAPGNSKPADTPNPLLIPEVPSPQGASGSGEHPSADLLISSVAPAGRHRVDLDHPSSALIHQGKSFPGTAELYPTPPADNSNIPLYKEKTSPIAQAPTSLFKDSPFEFHTQIDGGAITLAQSNLFNQTTLSCGETVTSTWASSGLESYASPGVSSRDYWFGSTLGERPNAQPDLDLITNSPIYLEDENVDTENLQSLRVELLDGLVLDREIESNTVSFLIHSFTSWMSRFLFEPARVIPFFREAIIRGHSLGHEKHQRLVLTASAVLAVSESTNYDTAPFTILYNQSLKGVVEARARGNVTRETAIEAMESCHETKQVISIMCKICPLASILNTMDLYAPIFRRACPEPDNEHVNLPGILTGFEVHLKLYATMDVLLSAVTSRPMFFRYNLEPPSPQAEALLNSEDGPGLRWLAGVPDRLIVTFARMNTLLEDYGNRVDPEIVQGMKEEILACATTCYSGPAADPVLVLADSSDARVVKLRKRFISLIEGVRPRRNPDTFLVVPLMILGVATTCPTDQSIILSRLWGISECSKPDQLYGLTSGKRVCTLQACEYRGMQEIRRLDMATNQTMSAGSSGSGNRIRLITVLRAWLSQIRLYGLQNPSRHLVISKVWSQVMSSWLLDEIIPECRGYKSNSVVLRSTTRCYITNNPLLNCTVHPQQPRAQSDIKAEAKGDINLFRVDLPSPCCSETYQKYHLMYLRQWLPLVMSRVGSGDNRYKFIYSTVHIRFPR</sequence>
<keyword evidence="1" id="KW-0539">Nucleus</keyword>
<evidence type="ECO:0000313" key="4">
    <source>
        <dbReference type="EMBL" id="ELU37269.1"/>
    </source>
</evidence>
<keyword evidence="5" id="KW-1185">Reference proteome</keyword>
<dbReference type="GO" id="GO:0005634">
    <property type="term" value="C:nucleus"/>
    <property type="evidence" value="ECO:0007669"/>
    <property type="project" value="TreeGrafter"/>
</dbReference>
<dbReference type="PANTHER" id="PTHR37534">
    <property type="entry name" value="TRANSCRIPTIONAL ACTIVATOR PROTEIN UGA3"/>
    <property type="match status" value="1"/>
</dbReference>
<dbReference type="HOGENOM" id="CLU_018785_0_0_1"/>
<protein>
    <submittedName>
        <fullName evidence="4">Fungal zn(2)-Cys(6) binuclear cluster domain-containing protein</fullName>
    </submittedName>
</protein>
<comment type="caution">
    <text evidence="4">The sequence shown here is derived from an EMBL/GenBank/DDBJ whole genome shotgun (WGS) entry which is preliminary data.</text>
</comment>
<gene>
    <name evidence="4" type="ORF">AG1IA_08701</name>
</gene>
<dbReference type="PROSITE" id="PS50048">
    <property type="entry name" value="ZN2_CY6_FUNGAL_2"/>
    <property type="match status" value="1"/>
</dbReference>
<dbReference type="Proteomes" id="UP000011668">
    <property type="component" value="Unassembled WGS sequence"/>
</dbReference>
<evidence type="ECO:0000313" key="5">
    <source>
        <dbReference type="Proteomes" id="UP000011668"/>
    </source>
</evidence>
<dbReference type="PANTHER" id="PTHR37534:SF49">
    <property type="entry name" value="LYSINE BIOSYNTHESIS REGULATORY PROTEIN LYS14"/>
    <property type="match status" value="1"/>
</dbReference>
<dbReference type="OrthoDB" id="3188489at2759"/>
<evidence type="ECO:0000259" key="3">
    <source>
        <dbReference type="PROSITE" id="PS50048"/>
    </source>
</evidence>
<reference evidence="4 5" key="1">
    <citation type="journal article" date="2013" name="Nat. Commun.">
        <title>The evolution and pathogenic mechanisms of the rice sheath blight pathogen.</title>
        <authorList>
            <person name="Zheng A."/>
            <person name="Lin R."/>
            <person name="Xu L."/>
            <person name="Qin P."/>
            <person name="Tang C."/>
            <person name="Ai P."/>
            <person name="Zhang D."/>
            <person name="Liu Y."/>
            <person name="Sun Z."/>
            <person name="Feng H."/>
            <person name="Wang Y."/>
            <person name="Chen Y."/>
            <person name="Liang X."/>
            <person name="Fu R."/>
            <person name="Li Q."/>
            <person name="Zhang J."/>
            <person name="Yu X."/>
            <person name="Xie Z."/>
            <person name="Ding L."/>
            <person name="Guan P."/>
            <person name="Tang J."/>
            <person name="Liang Y."/>
            <person name="Wang S."/>
            <person name="Deng Q."/>
            <person name="Li S."/>
            <person name="Zhu J."/>
            <person name="Wang L."/>
            <person name="Liu H."/>
            <person name="Li P."/>
        </authorList>
    </citation>
    <scope>NUCLEOTIDE SEQUENCE [LARGE SCALE GENOMIC DNA]</scope>
    <source>
        <strain evidence="5">AG-1 IA</strain>
    </source>
</reference>
<organism evidence="4 5">
    <name type="scientific">Thanatephorus cucumeris (strain AG1-IA)</name>
    <name type="common">Rice sheath blight fungus</name>
    <name type="synonym">Rhizoctonia solani</name>
    <dbReference type="NCBI Taxonomy" id="983506"/>
    <lineage>
        <taxon>Eukaryota</taxon>
        <taxon>Fungi</taxon>
        <taxon>Dikarya</taxon>
        <taxon>Basidiomycota</taxon>
        <taxon>Agaricomycotina</taxon>
        <taxon>Agaricomycetes</taxon>
        <taxon>Cantharellales</taxon>
        <taxon>Ceratobasidiaceae</taxon>
        <taxon>Rhizoctonia</taxon>
        <taxon>Rhizoctonia solani AG-1</taxon>
    </lineage>
</organism>
<dbReference type="GO" id="GO:0000981">
    <property type="term" value="F:DNA-binding transcription factor activity, RNA polymerase II-specific"/>
    <property type="evidence" value="ECO:0007669"/>
    <property type="project" value="InterPro"/>
</dbReference>
<dbReference type="AlphaFoldDB" id="L8WLS8"/>
<evidence type="ECO:0000256" key="1">
    <source>
        <dbReference type="ARBA" id="ARBA00023242"/>
    </source>
</evidence>
<dbReference type="GO" id="GO:0000976">
    <property type="term" value="F:transcription cis-regulatory region binding"/>
    <property type="evidence" value="ECO:0007669"/>
    <property type="project" value="TreeGrafter"/>
</dbReference>
<proteinExistence type="predicted"/>